<organism evidence="2 3">
    <name type="scientific">Afipia massiliensis</name>
    <dbReference type="NCBI Taxonomy" id="211460"/>
    <lineage>
        <taxon>Bacteria</taxon>
        <taxon>Pseudomonadati</taxon>
        <taxon>Pseudomonadota</taxon>
        <taxon>Alphaproteobacteria</taxon>
        <taxon>Hyphomicrobiales</taxon>
        <taxon>Nitrobacteraceae</taxon>
        <taxon>Afipia</taxon>
    </lineage>
</organism>
<evidence type="ECO:0008006" key="4">
    <source>
        <dbReference type="Google" id="ProtNLM"/>
    </source>
</evidence>
<protein>
    <recommendedName>
        <fullName evidence="4">DUF1109 domain-containing protein</fullName>
    </recommendedName>
</protein>
<feature type="transmembrane region" description="Helical" evidence="1">
    <location>
        <begin position="154"/>
        <end position="176"/>
    </location>
</feature>
<dbReference type="Proteomes" id="UP000521227">
    <property type="component" value="Unassembled WGS sequence"/>
</dbReference>
<dbReference type="Pfam" id="PF06532">
    <property type="entry name" value="NrsF"/>
    <property type="match status" value="1"/>
</dbReference>
<gene>
    <name evidence="2" type="ORF">HNQ36_000572</name>
</gene>
<dbReference type="AlphaFoldDB" id="A0A840MW08"/>
<accession>A0A840MW08</accession>
<evidence type="ECO:0000256" key="1">
    <source>
        <dbReference type="SAM" id="Phobius"/>
    </source>
</evidence>
<evidence type="ECO:0000313" key="2">
    <source>
        <dbReference type="EMBL" id="MBB5050624.1"/>
    </source>
</evidence>
<proteinExistence type="predicted"/>
<sequence>MDTNDLIRTLAADNDVHERPVGNLLLVALVLAVPVSTALFLAGLGVRSDVMTAMRNPFFDLKFVITMALAAAAIAISLHLSRPEASLGRWAWLLAIPVGLLGIGMMSEMMMPHRAPMSTRMMGSNSRVCLVAIPLLSLPLLVAALFALRRGAPSRPAVAGAFAGLLSAGLAATLYAAHCTDDSPMFVATWYTIAIGFVAAIGALAGSRVLRF</sequence>
<comment type="caution">
    <text evidence="2">The sequence shown here is derived from an EMBL/GenBank/DDBJ whole genome shotgun (WGS) entry which is preliminary data.</text>
</comment>
<feature type="transmembrane region" description="Helical" evidence="1">
    <location>
        <begin position="188"/>
        <end position="210"/>
    </location>
</feature>
<dbReference type="RefSeq" id="WP_184082420.1">
    <property type="nucleotide sequence ID" value="NZ_JACHIJ010000001.1"/>
</dbReference>
<name>A0A840MW08_9BRAD</name>
<keyword evidence="1" id="KW-0812">Transmembrane</keyword>
<feature type="transmembrane region" description="Helical" evidence="1">
    <location>
        <begin position="58"/>
        <end position="78"/>
    </location>
</feature>
<dbReference type="EMBL" id="JACHIJ010000001">
    <property type="protein sequence ID" value="MBB5050624.1"/>
    <property type="molecule type" value="Genomic_DNA"/>
</dbReference>
<feature type="transmembrane region" description="Helical" evidence="1">
    <location>
        <begin position="128"/>
        <end position="148"/>
    </location>
</feature>
<keyword evidence="1" id="KW-1133">Transmembrane helix</keyword>
<keyword evidence="1" id="KW-0472">Membrane</keyword>
<reference evidence="2 3" key="1">
    <citation type="submission" date="2020-08" db="EMBL/GenBank/DDBJ databases">
        <title>Genomic Encyclopedia of Type Strains, Phase IV (KMG-IV): sequencing the most valuable type-strain genomes for metagenomic binning, comparative biology and taxonomic classification.</title>
        <authorList>
            <person name="Goeker M."/>
        </authorList>
    </citation>
    <scope>NUCLEOTIDE SEQUENCE [LARGE SCALE GENOMIC DNA]</scope>
    <source>
        <strain evidence="2 3">DSM 17498</strain>
    </source>
</reference>
<feature type="transmembrane region" description="Helical" evidence="1">
    <location>
        <begin position="24"/>
        <end position="46"/>
    </location>
</feature>
<dbReference type="InterPro" id="IPR009495">
    <property type="entry name" value="NrsF"/>
</dbReference>
<feature type="transmembrane region" description="Helical" evidence="1">
    <location>
        <begin position="90"/>
        <end position="107"/>
    </location>
</feature>
<evidence type="ECO:0000313" key="3">
    <source>
        <dbReference type="Proteomes" id="UP000521227"/>
    </source>
</evidence>